<dbReference type="PANTHER" id="PTHR40094">
    <property type="entry name" value="ALPHA-2-MACROGLOBULIN HOMOLOG"/>
    <property type="match status" value="1"/>
</dbReference>
<dbReference type="InterPro" id="IPR011625">
    <property type="entry name" value="A2M_N_BRD"/>
</dbReference>
<name>A0A1I1EE45_BREAD</name>
<dbReference type="Pfam" id="PF00207">
    <property type="entry name" value="A2M"/>
    <property type="match status" value="1"/>
</dbReference>
<feature type="domain" description="Alpha-2-macroglobulin" evidence="4">
    <location>
        <begin position="1131"/>
        <end position="1221"/>
    </location>
</feature>
<dbReference type="OrthoDB" id="9767116at2"/>
<feature type="transmembrane region" description="Helical" evidence="2">
    <location>
        <begin position="12"/>
        <end position="33"/>
    </location>
</feature>
<dbReference type="Gene3D" id="2.60.40.1930">
    <property type="match status" value="1"/>
</dbReference>
<dbReference type="SMART" id="SM01360">
    <property type="entry name" value="A2M"/>
    <property type="match status" value="1"/>
</dbReference>
<dbReference type="Pfam" id="PF01835">
    <property type="entry name" value="MG2"/>
    <property type="match status" value="1"/>
</dbReference>
<accession>A0A1I1EE45</accession>
<dbReference type="InterPro" id="IPR001599">
    <property type="entry name" value="Macroglobln_a2"/>
</dbReference>
<keyword evidence="2" id="KW-0812">Transmembrane</keyword>
<evidence type="ECO:0000256" key="1">
    <source>
        <dbReference type="ARBA" id="ARBA00010556"/>
    </source>
</evidence>
<evidence type="ECO:0000313" key="6">
    <source>
        <dbReference type="Proteomes" id="UP000240042"/>
    </source>
</evidence>
<proteinExistence type="inferred from homology"/>
<evidence type="ECO:0000256" key="2">
    <source>
        <dbReference type="SAM" id="Phobius"/>
    </source>
</evidence>
<evidence type="ECO:0000259" key="3">
    <source>
        <dbReference type="SMART" id="SM01359"/>
    </source>
</evidence>
<feature type="domain" description="Alpha-2-macroglobulin bait region" evidence="3">
    <location>
        <begin position="930"/>
        <end position="1074"/>
    </location>
</feature>
<organism evidence="5 6">
    <name type="scientific">Brevinema andersonii</name>
    <dbReference type="NCBI Taxonomy" id="34097"/>
    <lineage>
        <taxon>Bacteria</taxon>
        <taxon>Pseudomonadati</taxon>
        <taxon>Spirochaetota</taxon>
        <taxon>Spirochaetia</taxon>
        <taxon>Brevinematales</taxon>
        <taxon>Brevinemataceae</taxon>
        <taxon>Brevinema</taxon>
    </lineage>
</organism>
<dbReference type="SMART" id="SM01359">
    <property type="entry name" value="A2M_N_2"/>
    <property type="match status" value="1"/>
</dbReference>
<sequence length="1766" mass="201757">MKKKIFSFFYLYYKYIILFFSLNISLLTIYVGYKHFTQKEDWDKILLNYGTREITFQFDQDIINPSSYEQAIETWQTKLGLDFEPPLSGSIRTINNKSFIYTLHTPIPPNKSVKIISSNIAASIHDKSINLKINGHSVNELPYTLPAKQFQILYAQRIKKDLKSPLTLSINMPIDLKKLKKSLVILDNSQKIPYRLHYQETTNFIPGNNSISTDFQKIVVTIKHLKPNTRYTIIHSNNGLVSFQDEFSTYSLPTWKGISSDPFEIYQDFTIEKEIWLQSSNPLKETQNKNSLLQIVPLVPEVDYTISNSNILITGSFQANTSYTITFIPKNIKDIYNQKLTDIFTTNLFIKHADPGIKYPLGIILLNKKNPIIPIETINISNLTVKFQVIRSDYYIARTLQNNEVAVPIQTTNIILDTVPDKMQKFNFDLNTITNNQSGLIQISFHNAELKESPPVLKVILSSSLLTAYTSFNNLVFYARDIETQAPLADMTIMIYDKERGSYQDLGRTGSDGLLRVPKPNLSLALLEEPLFIGILNNDITFAGYGSTFKDSFTQPYYYSAQVFDGDIAYPLTIKNMIFTDKSSYNAGESVNIHAIARDYDNGILSTKSSFFKSNITITILDPEDKELTNITKKWTEFGSFNVSYPLENTAPIGNYRVIAKSRAKQPPFYSETYFKVDTAEPTPIDLSIQLNTNIYYYGDLLNFSITTSDFLNSPIDMPISYEASMNTAPYFSSIYPDYTFNEYDFPSKTEILIKQKKNSRNNIVFSKKLKQFRSNNGYLTITVIAHPTNMPAITNTTNDIPILLPLQLGLKPQYYNLPVLQTNTFYMLALNTVNQQLASNIKAKFYIEYYAYNDDKQNILQKIFFFFKRKIIYNKKIKLGNDKIEFIPTKPGRYVAHLQAKYKKNNIHSSVNFEVYNQEEINDITSKKLTMHLDKPKYNSGEKAILSVINPYSKSRLLLFLERKNTIETRSIESTNSLISTEIPLTIDDEPNIIISALLISLEPKNVDPLYSGRLSLAINPRHQELLINIGTEKPKYTPGEKVRLELDAINYANIRVNGEAVVIVRDRSIPNFNIIPNPVDIFYNPKPFSCSLWDSGFLQNNPQPIMRPLRLADNMASTAGYIRSDIKYTAFYQGNVKLYHNKKTIVEFNLPDNITSFDITILGYDQNSLFGKTNIIISVSRSMTSDLLASKFVRIGDQPIWGTIVKNKTAEILDTEVNLENPYTNYSTNLTLLPQSQQSVLIQTLIKSNQSQTWTVQASNSKYQDGFTKEIPIIIENPWETASYSGIISNSNSIHIALDTNNLLKQQLAIQISPSPLLTIKPLITKIITNKSLYLSDIIQRIFLISSNEQLLNSLGLTDLLPTELRNIVNNDIKNLNNYIVSNKINMIPVSMFLPVPEYTILRTYHTLLHAQKSGYNIDPHLLEHFKIAADQYAQKKFSPNLSPYLQTVYQLYAWKLQTLDKSLSKDNFSLLVNNIRIDNAQIHALILDIMNILGFPSEQIKEQIEKINNEKIESVSSIIFSTNSFENNNIANTMINQTSSQYNALKIINGIDTNKINSINSYLLYAHRFGNYKQESSNYKVSLNKKPIIFQKNSAIIQLDNKNSTVCLDFENSGIPYFYSINYQRIPLKSKNFVNQGFNIEKTIYDDNKKVTNNILKIGKTYTIIIDVIPNIVKDQYIYIIDPLYATLHATSSQNQSASLYSTSIQNTAVHLSARIRNQNKIQLKYLVTPTIAGTWVAPAIQVFDKENPEMFSYKSQPPISIE</sequence>
<dbReference type="STRING" id="34097.SAMN02745150_01009"/>
<comment type="similarity">
    <text evidence="1">Belongs to the protease inhibitor I39 (alpha-2-macroglobulin) family. Bacterial alpha-2-macroglobulin subfamily.</text>
</comment>
<dbReference type="InterPro" id="IPR051802">
    <property type="entry name" value="YfhM-like"/>
</dbReference>
<protein>
    <submittedName>
        <fullName evidence="5">Uncharacterized conserved protein YfaS, alpha-2-macroglobulin family</fullName>
    </submittedName>
</protein>
<keyword evidence="2" id="KW-0472">Membrane</keyword>
<reference evidence="6" key="1">
    <citation type="submission" date="2016-10" db="EMBL/GenBank/DDBJ databases">
        <authorList>
            <person name="Varghese N."/>
            <person name="Submissions S."/>
        </authorList>
    </citation>
    <scope>NUCLEOTIDE SEQUENCE [LARGE SCALE GENOMIC DNA]</scope>
    <source>
        <strain evidence="6">ATCC 43811</strain>
    </source>
</reference>
<dbReference type="PANTHER" id="PTHR40094:SF1">
    <property type="entry name" value="UBIQUITIN DOMAIN-CONTAINING PROTEIN"/>
    <property type="match status" value="1"/>
</dbReference>
<keyword evidence="2" id="KW-1133">Transmembrane helix</keyword>
<dbReference type="InterPro" id="IPR002890">
    <property type="entry name" value="MG2"/>
</dbReference>
<dbReference type="Proteomes" id="UP000240042">
    <property type="component" value="Unassembled WGS sequence"/>
</dbReference>
<dbReference type="EMBL" id="FOKY01000009">
    <property type="protein sequence ID" value="SFB83598.1"/>
    <property type="molecule type" value="Genomic_DNA"/>
</dbReference>
<gene>
    <name evidence="5" type="ORF">SAMN02745150_01009</name>
</gene>
<dbReference type="GO" id="GO:0004866">
    <property type="term" value="F:endopeptidase inhibitor activity"/>
    <property type="evidence" value="ECO:0007669"/>
    <property type="project" value="InterPro"/>
</dbReference>
<evidence type="ECO:0000313" key="5">
    <source>
        <dbReference type="EMBL" id="SFB83598.1"/>
    </source>
</evidence>
<dbReference type="Pfam" id="PF07703">
    <property type="entry name" value="A2M_BRD"/>
    <property type="match status" value="1"/>
</dbReference>
<dbReference type="RefSeq" id="WP_092319265.1">
    <property type="nucleotide sequence ID" value="NZ_FOKY01000009.1"/>
</dbReference>
<keyword evidence="6" id="KW-1185">Reference proteome</keyword>
<evidence type="ECO:0000259" key="4">
    <source>
        <dbReference type="SMART" id="SM01360"/>
    </source>
</evidence>